<gene>
    <name evidence="1" type="ORF">SMAX5B_020658</name>
</gene>
<organism evidence="1 2">
    <name type="scientific">Scophthalmus maximus</name>
    <name type="common">Turbot</name>
    <name type="synonym">Psetta maxima</name>
    <dbReference type="NCBI Taxonomy" id="52904"/>
    <lineage>
        <taxon>Eukaryota</taxon>
        <taxon>Metazoa</taxon>
        <taxon>Chordata</taxon>
        <taxon>Craniata</taxon>
        <taxon>Vertebrata</taxon>
        <taxon>Euteleostomi</taxon>
        <taxon>Actinopterygii</taxon>
        <taxon>Neopterygii</taxon>
        <taxon>Teleostei</taxon>
        <taxon>Neoteleostei</taxon>
        <taxon>Acanthomorphata</taxon>
        <taxon>Carangaria</taxon>
        <taxon>Pleuronectiformes</taxon>
        <taxon>Pleuronectoidei</taxon>
        <taxon>Scophthalmidae</taxon>
        <taxon>Scophthalmus</taxon>
    </lineage>
</organism>
<dbReference type="EMBL" id="CP026243">
    <property type="protein sequence ID" value="AWO97117.1"/>
    <property type="molecule type" value="Genomic_DNA"/>
</dbReference>
<sequence>MAHNRVTEIMEDQTEIVKVKTDSQMSGHRADRVNMEDKTGEGKFTKTERRLREFVVMVTLQVLEKCRALKDSNMEMLLSDIQRLVNKTMEGLPVVELLSQNVGSKTVAKAVVTELRAKYGKKLKYMLLLKNPAVESIVVQCFQAHIRAPPGQAHRGLDEKLGALVVSLWCIHMECDE</sequence>
<evidence type="ECO:0000313" key="2">
    <source>
        <dbReference type="Proteomes" id="UP000246464"/>
    </source>
</evidence>
<proteinExistence type="predicted"/>
<dbReference type="AlphaFoldDB" id="A0A2U9AZT8"/>
<name>A0A2U9AZT8_SCOMX</name>
<reference evidence="1 2" key="1">
    <citation type="submission" date="2017-12" db="EMBL/GenBank/DDBJ databases">
        <title>Integrating genomic resources of turbot (Scophthalmus maximus) in depth evaluation of genetic and physical mapping variation across individuals.</title>
        <authorList>
            <person name="Martinez P."/>
        </authorList>
    </citation>
    <scope>NUCLEOTIDE SEQUENCE [LARGE SCALE GENOMIC DNA]</scope>
</reference>
<keyword evidence="2" id="KW-1185">Reference proteome</keyword>
<accession>A0A2U9AZT8</accession>
<dbReference type="Proteomes" id="UP000246464">
    <property type="component" value="Chromosome 1"/>
</dbReference>
<evidence type="ECO:0000313" key="1">
    <source>
        <dbReference type="EMBL" id="AWO97117.1"/>
    </source>
</evidence>
<protein>
    <submittedName>
        <fullName evidence="1">Uncharacterized protein</fullName>
    </submittedName>
</protein>